<proteinExistence type="predicted"/>
<organism evidence="2 3">
    <name type="scientific">Arthrobacter halodurans</name>
    <dbReference type="NCBI Taxonomy" id="516699"/>
    <lineage>
        <taxon>Bacteria</taxon>
        <taxon>Bacillati</taxon>
        <taxon>Actinomycetota</taxon>
        <taxon>Actinomycetes</taxon>
        <taxon>Micrococcales</taxon>
        <taxon>Micrococcaceae</taxon>
        <taxon>Arthrobacter</taxon>
    </lineage>
</organism>
<protein>
    <recommendedName>
        <fullName evidence="1">N-acetyltransferase domain-containing protein</fullName>
    </recommendedName>
</protein>
<dbReference type="SUPFAM" id="SSF55729">
    <property type="entry name" value="Acyl-CoA N-acyltransferases (Nat)"/>
    <property type="match status" value="1"/>
</dbReference>
<reference evidence="2 3" key="1">
    <citation type="submission" date="2024-09" db="EMBL/GenBank/DDBJ databases">
        <authorList>
            <person name="Salinas-Garcia M.A."/>
            <person name="Prieme A."/>
        </authorList>
    </citation>
    <scope>NUCLEOTIDE SEQUENCE [LARGE SCALE GENOMIC DNA]</scope>
    <source>
        <strain evidence="2 3">DSM 21081</strain>
    </source>
</reference>
<dbReference type="EMBL" id="JBHDLJ010000013">
    <property type="protein sequence ID" value="MFB0835700.1"/>
    <property type="molecule type" value="Genomic_DNA"/>
</dbReference>
<gene>
    <name evidence="2" type="ORF">ACETWP_14000</name>
</gene>
<dbReference type="Gene3D" id="3.40.630.30">
    <property type="match status" value="1"/>
</dbReference>
<keyword evidence="3" id="KW-1185">Reference proteome</keyword>
<dbReference type="PROSITE" id="PS51186">
    <property type="entry name" value="GNAT"/>
    <property type="match status" value="1"/>
</dbReference>
<dbReference type="InterPro" id="IPR016181">
    <property type="entry name" value="Acyl_CoA_acyltransferase"/>
</dbReference>
<evidence type="ECO:0000313" key="3">
    <source>
        <dbReference type="Proteomes" id="UP001575652"/>
    </source>
</evidence>
<evidence type="ECO:0000313" key="2">
    <source>
        <dbReference type="EMBL" id="MFB0835700.1"/>
    </source>
</evidence>
<sequence length="170" mass="18247">MEPHRPDADPSHDRGRIRNMTLADVPAVRLIDRSVSSVLTIIGEPLAGTTFGDSTIFLATVDHRVVGLAAFTRRGRRLRLVRVAVMPGPRRQDTERALVRLGLRLAVRNGAGVLHCTAGLAAGAFLAENGFVCSSVDGARGTFVQRVPPVSVTVRQRAPVSRPAVPSSQR</sequence>
<dbReference type="InterPro" id="IPR000182">
    <property type="entry name" value="GNAT_dom"/>
</dbReference>
<feature type="domain" description="N-acetyltransferase" evidence="1">
    <location>
        <begin position="15"/>
        <end position="159"/>
    </location>
</feature>
<dbReference type="RefSeq" id="WP_373972877.1">
    <property type="nucleotide sequence ID" value="NZ_JBHDLJ010000013.1"/>
</dbReference>
<dbReference type="Proteomes" id="UP001575652">
    <property type="component" value="Unassembled WGS sequence"/>
</dbReference>
<accession>A0ABV4UPW2</accession>
<evidence type="ECO:0000259" key="1">
    <source>
        <dbReference type="PROSITE" id="PS51186"/>
    </source>
</evidence>
<comment type="caution">
    <text evidence="2">The sequence shown here is derived from an EMBL/GenBank/DDBJ whole genome shotgun (WGS) entry which is preliminary data.</text>
</comment>
<name>A0ABV4UPW2_9MICC</name>